<name>A0A218XC02_PUNGR</name>
<accession>A0A218XC02</accession>
<evidence type="ECO:0000313" key="4">
    <source>
        <dbReference type="Proteomes" id="UP000233551"/>
    </source>
</evidence>
<evidence type="ECO:0000313" key="3">
    <source>
        <dbReference type="Proteomes" id="UP000197138"/>
    </source>
</evidence>
<reference evidence="2 4" key="3">
    <citation type="submission" date="2017-11" db="EMBL/GenBank/DDBJ databases">
        <title>De-novo sequencing of pomegranate (Punica granatum L.) genome.</title>
        <authorList>
            <person name="Akparov Z."/>
            <person name="Amiraslanov A."/>
            <person name="Hajiyeva S."/>
            <person name="Abbasov M."/>
            <person name="Kaur K."/>
            <person name="Hamwieh A."/>
            <person name="Solovyev V."/>
            <person name="Salamov A."/>
            <person name="Braich B."/>
            <person name="Kosarev P."/>
            <person name="Mahmoud A."/>
            <person name="Hajiyev E."/>
            <person name="Babayeva S."/>
            <person name="Izzatullayeva V."/>
            <person name="Mammadov A."/>
            <person name="Mammadov A."/>
            <person name="Sharifova S."/>
            <person name="Ojaghi J."/>
            <person name="Eynullazada K."/>
            <person name="Bayramov B."/>
            <person name="Abdulazimova A."/>
            <person name="Shahmuradov I."/>
        </authorList>
    </citation>
    <scope>NUCLEOTIDE SEQUENCE [LARGE SCALE GENOMIC DNA]</scope>
    <source>
        <strain evidence="2">AG2017</strain>
        <strain evidence="4">cv. AG2017</strain>
        <tissue evidence="2">Leaf</tissue>
    </source>
</reference>
<dbReference type="GeneID" id="116206935"/>
<dbReference type="EMBL" id="MTKT01002011">
    <property type="protein sequence ID" value="OWM82250.1"/>
    <property type="molecule type" value="Genomic_DNA"/>
</dbReference>
<comment type="caution">
    <text evidence="1">The sequence shown here is derived from an EMBL/GenBank/DDBJ whole genome shotgun (WGS) entry which is preliminary data.</text>
</comment>
<dbReference type="PANTHER" id="PTHR36067:SF1">
    <property type="entry name" value="EXPRESSED PROTEIN"/>
    <property type="match status" value="1"/>
</dbReference>
<protein>
    <submittedName>
        <fullName evidence="1">Uncharacterized protein</fullName>
    </submittedName>
</protein>
<reference evidence="1" key="2">
    <citation type="submission" date="2017-06" db="EMBL/GenBank/DDBJ databases">
        <title>The pomegranate genome and the genomics of punicalagin biosynthesis.</title>
        <authorList>
            <person name="Xu C."/>
        </authorList>
    </citation>
    <scope>NUCLEOTIDE SEQUENCE [LARGE SCALE GENOMIC DNA]</scope>
    <source>
        <tissue evidence="1">Fresh leaf</tissue>
    </source>
</reference>
<dbReference type="OrthoDB" id="735913at2759"/>
<reference evidence="3" key="1">
    <citation type="journal article" date="2017" name="Plant J.">
        <title>The pomegranate (Punica granatum L.) genome and the genomics of punicalagin biosynthesis.</title>
        <authorList>
            <person name="Qin G."/>
            <person name="Xu C."/>
            <person name="Ming R."/>
            <person name="Tang H."/>
            <person name="Guyot R."/>
            <person name="Kramer E.M."/>
            <person name="Hu Y."/>
            <person name="Yi X."/>
            <person name="Qi Y."/>
            <person name="Xu X."/>
            <person name="Gao Z."/>
            <person name="Pan H."/>
            <person name="Jian J."/>
            <person name="Tian Y."/>
            <person name="Yue Z."/>
            <person name="Xu Y."/>
        </authorList>
    </citation>
    <scope>NUCLEOTIDE SEQUENCE [LARGE SCALE GENOMIC DNA]</scope>
    <source>
        <strain evidence="3">cv. Dabenzi</strain>
    </source>
</reference>
<dbReference type="Proteomes" id="UP000233551">
    <property type="component" value="Unassembled WGS sequence"/>
</dbReference>
<evidence type="ECO:0000313" key="2">
    <source>
        <dbReference type="EMBL" id="PKI76341.1"/>
    </source>
</evidence>
<sequence length="91" mass="9973">MADIAMLVAEEYERRIKINSSCCSVNKTHQDQAHQHGGGGLKLINMGLVSRYVSDLGEMKQRLEGVGKWVLALQEPRSPFGIAASHGFFSA</sequence>
<organism evidence="1 3">
    <name type="scientific">Punica granatum</name>
    <name type="common">Pomegranate</name>
    <dbReference type="NCBI Taxonomy" id="22663"/>
    <lineage>
        <taxon>Eukaryota</taxon>
        <taxon>Viridiplantae</taxon>
        <taxon>Streptophyta</taxon>
        <taxon>Embryophyta</taxon>
        <taxon>Tracheophyta</taxon>
        <taxon>Spermatophyta</taxon>
        <taxon>Magnoliopsida</taxon>
        <taxon>eudicotyledons</taxon>
        <taxon>Gunneridae</taxon>
        <taxon>Pentapetalae</taxon>
        <taxon>rosids</taxon>
        <taxon>malvids</taxon>
        <taxon>Myrtales</taxon>
        <taxon>Lythraceae</taxon>
        <taxon>Punica</taxon>
    </lineage>
</organism>
<proteinExistence type="predicted"/>
<dbReference type="PANTHER" id="PTHR36067">
    <property type="entry name" value="EXPRESSED PROTEIN"/>
    <property type="match status" value="1"/>
</dbReference>
<evidence type="ECO:0000313" key="1">
    <source>
        <dbReference type="EMBL" id="OWM82250.1"/>
    </source>
</evidence>
<dbReference type="Proteomes" id="UP000197138">
    <property type="component" value="Unassembled WGS sequence"/>
</dbReference>
<gene>
    <name evidence="1" type="ORF">CDL15_Pgr001824</name>
    <name evidence="2" type="ORF">CRG98_003263</name>
</gene>
<dbReference type="EMBL" id="PGOL01000123">
    <property type="protein sequence ID" value="PKI76341.1"/>
    <property type="molecule type" value="Genomic_DNA"/>
</dbReference>
<keyword evidence="4" id="KW-1185">Reference proteome</keyword>
<dbReference type="AlphaFoldDB" id="A0A218XC02"/>